<evidence type="ECO:0000313" key="3">
    <source>
        <dbReference type="Proteomes" id="UP001642464"/>
    </source>
</evidence>
<feature type="region of interest" description="Disordered" evidence="1">
    <location>
        <begin position="1"/>
        <end position="108"/>
    </location>
</feature>
<reference evidence="2 3" key="1">
    <citation type="submission" date="2024-02" db="EMBL/GenBank/DDBJ databases">
        <authorList>
            <person name="Chen Y."/>
            <person name="Shah S."/>
            <person name="Dougan E. K."/>
            <person name="Thang M."/>
            <person name="Chan C."/>
        </authorList>
    </citation>
    <scope>NUCLEOTIDE SEQUENCE [LARGE SCALE GENOMIC DNA]</scope>
</reference>
<feature type="non-terminal residue" evidence="2">
    <location>
        <position position="108"/>
    </location>
</feature>
<feature type="non-terminal residue" evidence="2">
    <location>
        <position position="1"/>
    </location>
</feature>
<dbReference type="Proteomes" id="UP001642464">
    <property type="component" value="Unassembled WGS sequence"/>
</dbReference>
<feature type="compositionally biased region" description="Basic residues" evidence="1">
    <location>
        <begin position="98"/>
        <end position="108"/>
    </location>
</feature>
<sequence>EYPAASPQHSSTPTVAQVEEARVQQPTEDLGKQEQEAVHTESVAEVQQESPAASPQHSTTPTQKNSANKSKRQSIQSQLQRCSRNLLQLRPNIAPHQPSHRSKRHACS</sequence>
<organism evidence="2 3">
    <name type="scientific">Durusdinium trenchii</name>
    <dbReference type="NCBI Taxonomy" id="1381693"/>
    <lineage>
        <taxon>Eukaryota</taxon>
        <taxon>Sar</taxon>
        <taxon>Alveolata</taxon>
        <taxon>Dinophyceae</taxon>
        <taxon>Suessiales</taxon>
        <taxon>Symbiodiniaceae</taxon>
        <taxon>Durusdinium</taxon>
    </lineage>
</organism>
<comment type="caution">
    <text evidence="2">The sequence shown here is derived from an EMBL/GenBank/DDBJ whole genome shotgun (WGS) entry which is preliminary data.</text>
</comment>
<feature type="compositionally biased region" description="Polar residues" evidence="1">
    <location>
        <begin position="45"/>
        <end position="86"/>
    </location>
</feature>
<gene>
    <name evidence="2" type="ORF">SCF082_LOCUS32485</name>
</gene>
<name>A0ABP0NFL3_9DINO</name>
<proteinExistence type="predicted"/>
<keyword evidence="3" id="KW-1185">Reference proteome</keyword>
<evidence type="ECO:0000313" key="2">
    <source>
        <dbReference type="EMBL" id="CAK9062258.1"/>
    </source>
</evidence>
<dbReference type="EMBL" id="CAXAMM010028136">
    <property type="protein sequence ID" value="CAK9062258.1"/>
    <property type="molecule type" value="Genomic_DNA"/>
</dbReference>
<feature type="compositionally biased region" description="Basic and acidic residues" evidence="1">
    <location>
        <begin position="29"/>
        <end position="39"/>
    </location>
</feature>
<protein>
    <submittedName>
        <fullName evidence="2">Uncharacterized protein</fullName>
    </submittedName>
</protein>
<accession>A0ABP0NFL3</accession>
<evidence type="ECO:0000256" key="1">
    <source>
        <dbReference type="SAM" id="MobiDB-lite"/>
    </source>
</evidence>